<proteinExistence type="predicted"/>
<evidence type="ECO:0000259" key="1">
    <source>
        <dbReference type="Pfam" id="PF10141"/>
    </source>
</evidence>
<sequence length="71" mass="8525">MLKFILKVFMDLDFIKDENGIISMNQTSTKREIESSKYYQGRLDRIAVEKLMLYEDFSNLKQWIKAELKDN</sequence>
<keyword evidence="2" id="KW-0540">Nuclease</keyword>
<dbReference type="AlphaFoldDB" id="A0A380FIT9"/>
<feature type="domain" description="Single-stranded-DNA-specific exonuclease RecJ C-terminal" evidence="1">
    <location>
        <begin position="2"/>
        <end position="64"/>
    </location>
</feature>
<dbReference type="Proteomes" id="UP000255277">
    <property type="component" value="Unassembled WGS sequence"/>
</dbReference>
<keyword evidence="2" id="KW-0269">Exonuclease</keyword>
<evidence type="ECO:0000313" key="2">
    <source>
        <dbReference type="EMBL" id="SUM33403.1"/>
    </source>
</evidence>
<dbReference type="InterPro" id="IPR018779">
    <property type="entry name" value="RecJ_C"/>
</dbReference>
<protein>
    <submittedName>
        <fullName evidence="2">Single-strand DNA-specific exonuclease</fullName>
    </submittedName>
</protein>
<organism evidence="2 3">
    <name type="scientific">Staphylococcus gallinarum</name>
    <dbReference type="NCBI Taxonomy" id="1293"/>
    <lineage>
        <taxon>Bacteria</taxon>
        <taxon>Bacillati</taxon>
        <taxon>Bacillota</taxon>
        <taxon>Bacilli</taxon>
        <taxon>Bacillales</taxon>
        <taxon>Staphylococcaceae</taxon>
        <taxon>Staphylococcus</taxon>
    </lineage>
</organism>
<dbReference type="EMBL" id="UHDK01000001">
    <property type="protein sequence ID" value="SUM33403.1"/>
    <property type="molecule type" value="Genomic_DNA"/>
</dbReference>
<name>A0A380FIT9_STAGA</name>
<dbReference type="GO" id="GO:0004527">
    <property type="term" value="F:exonuclease activity"/>
    <property type="evidence" value="ECO:0007669"/>
    <property type="project" value="UniProtKB-KW"/>
</dbReference>
<evidence type="ECO:0000313" key="3">
    <source>
        <dbReference type="Proteomes" id="UP000255277"/>
    </source>
</evidence>
<keyword evidence="2" id="KW-0378">Hydrolase</keyword>
<dbReference type="Pfam" id="PF10141">
    <property type="entry name" value="ssDNA-exonuc_C"/>
    <property type="match status" value="1"/>
</dbReference>
<reference evidence="2 3" key="1">
    <citation type="submission" date="2018-06" db="EMBL/GenBank/DDBJ databases">
        <authorList>
            <consortium name="Pathogen Informatics"/>
            <person name="Doyle S."/>
        </authorList>
    </citation>
    <scope>NUCLEOTIDE SEQUENCE [LARGE SCALE GENOMIC DNA]</scope>
    <source>
        <strain evidence="2 3">NCTC12195</strain>
    </source>
</reference>
<gene>
    <name evidence="2" type="ORF">NCTC12195_02863</name>
</gene>
<accession>A0A380FIT9</accession>